<evidence type="ECO:0000313" key="4">
    <source>
        <dbReference type="Proteomes" id="UP000271098"/>
    </source>
</evidence>
<proteinExistence type="predicted"/>
<keyword evidence="4" id="KW-1185">Reference proteome</keyword>
<evidence type="ECO:0000313" key="3">
    <source>
        <dbReference type="EMBL" id="VDN19572.1"/>
    </source>
</evidence>
<reference evidence="5" key="1">
    <citation type="submission" date="2016-06" db="UniProtKB">
        <authorList>
            <consortium name="WormBaseParasite"/>
        </authorList>
    </citation>
    <scope>IDENTIFICATION</scope>
</reference>
<feature type="domain" description="WW" evidence="2">
    <location>
        <begin position="37"/>
        <end position="72"/>
    </location>
</feature>
<dbReference type="Proteomes" id="UP000271098">
    <property type="component" value="Unassembled WGS sequence"/>
</dbReference>
<dbReference type="Gene3D" id="2.20.70.10">
    <property type="match status" value="1"/>
</dbReference>
<gene>
    <name evidence="3" type="ORF">GPUH_LOCUS11952</name>
</gene>
<feature type="region of interest" description="Disordered" evidence="1">
    <location>
        <begin position="1"/>
        <end position="47"/>
    </location>
</feature>
<name>A0A183DTB1_9BILA</name>
<evidence type="ECO:0000313" key="5">
    <source>
        <dbReference type="WBParaSite" id="GPUH_0001196601-mRNA-1"/>
    </source>
</evidence>
<dbReference type="PROSITE" id="PS50020">
    <property type="entry name" value="WW_DOMAIN_2"/>
    <property type="match status" value="1"/>
</dbReference>
<accession>A0A183DTB1</accession>
<evidence type="ECO:0000256" key="1">
    <source>
        <dbReference type="SAM" id="MobiDB-lite"/>
    </source>
</evidence>
<sequence>MEMNDSQCMEEGLAMDDEHVYANVQEMEEESRRREQPPIPEPMQQPVRDVGGGWPYFYNPETLDCQWKPPRFLKPPSDVAAALNGLNSHHHHRHKPIYTGNEPLSGDSISASCSESFSTISAVCFVSILF</sequence>
<evidence type="ECO:0000259" key="2">
    <source>
        <dbReference type="PROSITE" id="PS50020"/>
    </source>
</evidence>
<dbReference type="InterPro" id="IPR001202">
    <property type="entry name" value="WW_dom"/>
</dbReference>
<organism evidence="5">
    <name type="scientific">Gongylonema pulchrum</name>
    <dbReference type="NCBI Taxonomy" id="637853"/>
    <lineage>
        <taxon>Eukaryota</taxon>
        <taxon>Metazoa</taxon>
        <taxon>Ecdysozoa</taxon>
        <taxon>Nematoda</taxon>
        <taxon>Chromadorea</taxon>
        <taxon>Rhabditida</taxon>
        <taxon>Spirurina</taxon>
        <taxon>Spiruromorpha</taxon>
        <taxon>Spiruroidea</taxon>
        <taxon>Gongylonematidae</taxon>
        <taxon>Gongylonema</taxon>
    </lineage>
</organism>
<dbReference type="WBParaSite" id="GPUH_0001196601-mRNA-1">
    <property type="protein sequence ID" value="GPUH_0001196601-mRNA-1"/>
    <property type="gene ID" value="GPUH_0001196601"/>
</dbReference>
<dbReference type="AlphaFoldDB" id="A0A183DTB1"/>
<dbReference type="EMBL" id="UYRT01078931">
    <property type="protein sequence ID" value="VDN19572.1"/>
    <property type="molecule type" value="Genomic_DNA"/>
</dbReference>
<reference evidence="3 4" key="2">
    <citation type="submission" date="2018-11" db="EMBL/GenBank/DDBJ databases">
        <authorList>
            <consortium name="Pathogen Informatics"/>
        </authorList>
    </citation>
    <scope>NUCLEOTIDE SEQUENCE [LARGE SCALE GENOMIC DNA]</scope>
</reference>
<protein>
    <submittedName>
        <fullName evidence="5">WW domain-containing protein</fullName>
    </submittedName>
</protein>